<keyword evidence="1" id="KW-0472">Membrane</keyword>
<feature type="transmembrane region" description="Helical" evidence="1">
    <location>
        <begin position="38"/>
        <end position="58"/>
    </location>
</feature>
<evidence type="ECO:0000256" key="1">
    <source>
        <dbReference type="SAM" id="Phobius"/>
    </source>
</evidence>
<dbReference type="OrthoDB" id="44221at2157"/>
<name>F4FYX4_METCR</name>
<dbReference type="PATRIC" id="fig|1006006.8.peg.256"/>
<evidence type="ECO:0000313" key="3">
    <source>
        <dbReference type="Proteomes" id="UP000007812"/>
    </source>
</evidence>
<organism evidence="2 3">
    <name type="scientific">Metallosphaera cuprina (strain Ar-4)</name>
    <dbReference type="NCBI Taxonomy" id="1006006"/>
    <lineage>
        <taxon>Archaea</taxon>
        <taxon>Thermoproteota</taxon>
        <taxon>Thermoprotei</taxon>
        <taxon>Sulfolobales</taxon>
        <taxon>Sulfolobaceae</taxon>
        <taxon>Metallosphaera</taxon>
    </lineage>
</organism>
<feature type="transmembrane region" description="Helical" evidence="1">
    <location>
        <begin position="70"/>
        <end position="92"/>
    </location>
</feature>
<gene>
    <name evidence="2" type="ordered locus">Mcup_0255</name>
</gene>
<keyword evidence="3" id="KW-1185">Reference proteome</keyword>
<keyword evidence="1" id="KW-1133">Transmembrane helix</keyword>
<dbReference type="Proteomes" id="UP000007812">
    <property type="component" value="Chromosome"/>
</dbReference>
<dbReference type="eggNOG" id="arCOG08340">
    <property type="taxonomic scope" value="Archaea"/>
</dbReference>
<protein>
    <submittedName>
        <fullName evidence="2">Uncharacterized protein</fullName>
    </submittedName>
</protein>
<dbReference type="HOGENOM" id="CLU_184188_0_0_2"/>
<keyword evidence="1" id="KW-0812">Transmembrane</keyword>
<proteinExistence type="predicted"/>
<dbReference type="KEGG" id="mcn:Mcup_0255"/>
<dbReference type="GeneID" id="10492449"/>
<dbReference type="RefSeq" id="WP_013736862.1">
    <property type="nucleotide sequence ID" value="NC_015435.1"/>
</dbReference>
<dbReference type="AlphaFoldDB" id="F4FYX4"/>
<sequence length="95" mass="10984">MFEIWYITISLSLFAVILSFLTLIEFSKLRNNFGGRLSLILVVLAILLTVQGIVYSLSFAMWSHDKSPVYVYPSLIMSIIDATLMSLLYYYLVRY</sequence>
<feature type="transmembrane region" description="Helical" evidence="1">
    <location>
        <begin position="6"/>
        <end position="26"/>
    </location>
</feature>
<evidence type="ECO:0000313" key="2">
    <source>
        <dbReference type="EMBL" id="AEB94363.1"/>
    </source>
</evidence>
<accession>F4FYX4</accession>
<dbReference type="EMBL" id="CP002656">
    <property type="protein sequence ID" value="AEB94363.1"/>
    <property type="molecule type" value="Genomic_DNA"/>
</dbReference>
<reference evidence="2 3" key="1">
    <citation type="journal article" date="2011" name="J. Bacteriol.">
        <title>Complete genome sequence of Metallosphaera cuprina, a metal sulfide-oxidizing archaeon from a hot spring.</title>
        <authorList>
            <person name="Liu L.J."/>
            <person name="You X.Y."/>
            <person name="Zheng H."/>
            <person name="Wang S."/>
            <person name="Jiang C.Y."/>
            <person name="Liu S.J."/>
        </authorList>
    </citation>
    <scope>NUCLEOTIDE SEQUENCE [LARGE SCALE GENOMIC DNA]</scope>
    <source>
        <strain evidence="2 3">Ar-4</strain>
    </source>
</reference>